<name>A0AB39VMD3_9GAMM</name>
<keyword evidence="3" id="KW-0167">Capsid protein</keyword>
<dbReference type="PANTHER" id="PTHR37089">
    <property type="entry name" value="PROTEIN U-RELATED"/>
    <property type="match status" value="1"/>
</dbReference>
<feature type="domain" description="Spore coat protein U/FanG" evidence="2">
    <location>
        <begin position="18"/>
        <end position="160"/>
    </location>
</feature>
<organism evidence="3">
    <name type="scientific">Rouxiella sp. WC2420</name>
    <dbReference type="NCBI Taxonomy" id="3234145"/>
    <lineage>
        <taxon>Bacteria</taxon>
        <taxon>Pseudomonadati</taxon>
        <taxon>Pseudomonadota</taxon>
        <taxon>Gammaproteobacteria</taxon>
        <taxon>Enterobacterales</taxon>
        <taxon>Yersiniaceae</taxon>
        <taxon>Rouxiella</taxon>
    </lineage>
</organism>
<evidence type="ECO:0000259" key="2">
    <source>
        <dbReference type="Pfam" id="PF05229"/>
    </source>
</evidence>
<protein>
    <submittedName>
        <fullName evidence="3">Spore coat protein U domain-containing protein</fullName>
    </submittedName>
</protein>
<reference evidence="3" key="1">
    <citation type="submission" date="2024-07" db="EMBL/GenBank/DDBJ databases">
        <authorList>
            <person name="Biller S.J."/>
        </authorList>
    </citation>
    <scope>NUCLEOTIDE SEQUENCE</scope>
    <source>
        <strain evidence="3">WC2420</strain>
    </source>
</reference>
<proteinExistence type="predicted"/>
<dbReference type="RefSeq" id="WP_369788198.1">
    <property type="nucleotide sequence ID" value="NZ_CP165628.1"/>
</dbReference>
<dbReference type="EMBL" id="CP165628">
    <property type="protein sequence ID" value="XDU70731.1"/>
    <property type="molecule type" value="Genomic_DNA"/>
</dbReference>
<keyword evidence="3" id="KW-0946">Virion</keyword>
<feature type="domain" description="Spore coat protein U/FanG" evidence="2">
    <location>
        <begin position="188"/>
        <end position="319"/>
    </location>
</feature>
<sequence>MHIRNLLLLMLLGLSPSLSYAITCSVSNVQSVNFSTVNPLVTATPTTSMTFSYSCTRGVLDTLVGGVTLCFNIGASTNTNQVTTRAMANTGTPAGTLSYQLYQNTGGTVWGSQYVAGTTPVMANLGSLAIGVPTGGSLTVYGTLSTPQTTATPGSYTDNFSAATAVVTSNTALLIPPGTCGSTVISNFAFSVLATVAKQCTLTTNGNINLGSVSATAVNTASSNTLSVDCTNSTPYTIGLVPSNSSTTGAGVMSGTAPNKDTVPYQLRSTSGINGVVWGSSAANSIAGTGSGSATTYTVYATAASANYTPGSYSDTVTVNVTY</sequence>
<keyword evidence="1" id="KW-0732">Signal</keyword>
<accession>A0AB39VMD3</accession>
<dbReference type="Pfam" id="PF05229">
    <property type="entry name" value="SCPU"/>
    <property type="match status" value="2"/>
</dbReference>
<evidence type="ECO:0000256" key="1">
    <source>
        <dbReference type="SAM" id="SignalP"/>
    </source>
</evidence>
<feature type="signal peptide" evidence="1">
    <location>
        <begin position="1"/>
        <end position="21"/>
    </location>
</feature>
<gene>
    <name evidence="3" type="ORF">AB3G37_14220</name>
</gene>
<dbReference type="InterPro" id="IPR053167">
    <property type="entry name" value="Spore_coat_component"/>
</dbReference>
<feature type="chain" id="PRO_5044187661" evidence="1">
    <location>
        <begin position="22"/>
        <end position="323"/>
    </location>
</feature>
<dbReference type="InterPro" id="IPR007893">
    <property type="entry name" value="Spore_coat_U/FanG"/>
</dbReference>
<dbReference type="AlphaFoldDB" id="A0AB39VMD3"/>
<dbReference type="SMART" id="SM00972">
    <property type="entry name" value="SCPU"/>
    <property type="match status" value="2"/>
</dbReference>
<evidence type="ECO:0000313" key="3">
    <source>
        <dbReference type="EMBL" id="XDU70731.1"/>
    </source>
</evidence>